<dbReference type="OrthoDB" id="1453093at2"/>
<dbReference type="Pfam" id="PF20130">
    <property type="entry name" value="DUF6520"/>
    <property type="match status" value="1"/>
</dbReference>
<organism evidence="2 3">
    <name type="scientific">Ulvibacter litoralis</name>
    <dbReference type="NCBI Taxonomy" id="227084"/>
    <lineage>
        <taxon>Bacteria</taxon>
        <taxon>Pseudomonadati</taxon>
        <taxon>Bacteroidota</taxon>
        <taxon>Flavobacteriia</taxon>
        <taxon>Flavobacteriales</taxon>
        <taxon>Flavobacteriaceae</taxon>
        <taxon>Ulvibacter</taxon>
    </lineage>
</organism>
<dbReference type="RefSeq" id="WP_093145441.1">
    <property type="nucleotide sequence ID" value="NZ_BMWO01000016.1"/>
</dbReference>
<evidence type="ECO:0000313" key="2">
    <source>
        <dbReference type="EMBL" id="SDF23501.1"/>
    </source>
</evidence>
<keyword evidence="3" id="KW-1185">Reference proteome</keyword>
<evidence type="ECO:0008006" key="4">
    <source>
        <dbReference type="Google" id="ProtNLM"/>
    </source>
</evidence>
<reference evidence="2 3" key="1">
    <citation type="submission" date="2016-10" db="EMBL/GenBank/DDBJ databases">
        <authorList>
            <person name="de Groot N.N."/>
        </authorList>
    </citation>
    <scope>NUCLEOTIDE SEQUENCE [LARGE SCALE GENOMIC DNA]</scope>
    <source>
        <strain evidence="2 3">DSM 16195</strain>
    </source>
</reference>
<proteinExistence type="predicted"/>
<dbReference type="EMBL" id="FNBA01000012">
    <property type="protein sequence ID" value="SDF23501.1"/>
    <property type="molecule type" value="Genomic_DNA"/>
</dbReference>
<evidence type="ECO:0000313" key="3">
    <source>
        <dbReference type="Proteomes" id="UP000199321"/>
    </source>
</evidence>
<evidence type="ECO:0000256" key="1">
    <source>
        <dbReference type="SAM" id="SignalP"/>
    </source>
</evidence>
<protein>
    <recommendedName>
        <fullName evidence="4">Secreted protein</fullName>
    </recommendedName>
</protein>
<keyword evidence="1" id="KW-0732">Signal</keyword>
<name>A0A1G7JF16_9FLAO</name>
<sequence>MKTMRKKWLLPLLAIAIAVGGAFASSSTIDNTLSTTGYLSLQMPCDTPVQCGTSGIPGCTVPEGTAYGKIHPNDNVCQVPLFRP</sequence>
<dbReference type="AlphaFoldDB" id="A0A1G7JF16"/>
<dbReference type="InterPro" id="IPR045391">
    <property type="entry name" value="DUF6520"/>
</dbReference>
<gene>
    <name evidence="2" type="ORF">SAMN05421855_1124</name>
</gene>
<feature type="chain" id="PRO_5011712522" description="Secreted protein" evidence="1">
    <location>
        <begin position="25"/>
        <end position="84"/>
    </location>
</feature>
<feature type="signal peptide" evidence="1">
    <location>
        <begin position="1"/>
        <end position="24"/>
    </location>
</feature>
<accession>A0A1G7JF16</accession>
<dbReference type="Proteomes" id="UP000199321">
    <property type="component" value="Unassembled WGS sequence"/>
</dbReference>